<dbReference type="CDD" id="cd02677">
    <property type="entry name" value="MIT_SNX15"/>
    <property type="match status" value="1"/>
</dbReference>
<dbReference type="FunFam" id="1.20.58.80:FF:000017">
    <property type="entry name" value="sorting nexin-15 isoform X1"/>
    <property type="match status" value="1"/>
</dbReference>
<dbReference type="InterPro" id="IPR005062">
    <property type="entry name" value="SAC3/GANP/THP3_conserved"/>
</dbReference>
<protein>
    <recommendedName>
        <fullName evidence="7">Sorting nexin-15</fullName>
    </recommendedName>
</protein>
<dbReference type="InterPro" id="IPR007330">
    <property type="entry name" value="MIT_dom"/>
</dbReference>
<reference evidence="11 12" key="1">
    <citation type="journal article" date="2019" name="Mol. Ecol. Resour.">
        <title>Improving Illumina assemblies with Hi-C and long reads: an example with the North African dromedary.</title>
        <authorList>
            <person name="Elbers J.P."/>
            <person name="Rogers M.F."/>
            <person name="Perelman P.L."/>
            <person name="Proskuryakova A.A."/>
            <person name="Serdyukova N.A."/>
            <person name="Johnson W.E."/>
            <person name="Horin P."/>
            <person name="Corander J."/>
            <person name="Murphy D."/>
            <person name="Burger P.A."/>
        </authorList>
    </citation>
    <scope>NUCLEOTIDE SEQUENCE [LARGE SCALE GENOMIC DNA]</scope>
    <source>
        <strain evidence="11">Drom800</strain>
        <tissue evidence="11">Blood</tissue>
    </source>
</reference>
<evidence type="ECO:0000256" key="4">
    <source>
        <dbReference type="ARBA" id="ARBA00022553"/>
    </source>
</evidence>
<dbReference type="InterPro" id="IPR036181">
    <property type="entry name" value="MIT_dom_sf"/>
</dbReference>
<dbReference type="SMART" id="SM00312">
    <property type="entry name" value="PX"/>
    <property type="match status" value="1"/>
</dbReference>
<evidence type="ECO:0000259" key="9">
    <source>
        <dbReference type="PROSITE" id="PS50195"/>
    </source>
</evidence>
<evidence type="ECO:0000313" key="12">
    <source>
        <dbReference type="Proteomes" id="UP000299084"/>
    </source>
</evidence>
<sequence>MSRQAKDDFLRHYTVSDPRTHPKGYTEYKVTAQFISKRDPEDVKEVVVWKRYSDFRKLHGDLAYTHRNLFRRLEEFPAFPRAQVFGRFEASVIEERRKGAEDLLRFTVHIPALNNSPQLKEFFRGGEVTWPSEASRDMHILPPPLIPTPPPDEPRLQPHEPWLPQPLPVERRGLEELEVPVDPPPSSPAQEALDLLFNCGGTEEASSSPSRGLLTEAELALFDPFSKEGELAALEAESERLDQKPWEPGGQEEEEDEEGGPTPAYLSHATELITQALQDEKAGAYPAALQGYRDGVHILLQGVPGDPSPARREGVKKKAAEYLKRAEEILHLHLSPMSGSKLPVGTCLDMCPAAERVQREKERRLHRFEVAPGYRGDQPRADPQRVVKEYSRPAAGKIRPPPSQLRPPSVLLATVRYLASEVAERTDASPAEVASFVADRLRAVRLDLALQSAGDAEVALVLEAALAVLLAVVARLGPDTAHSPADLMLLQAQVQESFGSLRRCYALGGGPHHRQAAFQGLFLLYNLGSVEALHEVLQLPAALRSCPALCTVLAVDSAFREGNTARLFRLLRTLPYLQSCAVWCHVGRARRGALARLSRALSTPKGQTLPLSFLVHLLALDGPEEARDLCQAHGLPLDGQERVVFLRGHYTEEGLLPAGTCQVLVGSKLGGRTLEEVVMAEEEDEAVDRPKSPV</sequence>
<dbReference type="Pfam" id="PF04212">
    <property type="entry name" value="MIT"/>
    <property type="match status" value="1"/>
</dbReference>
<dbReference type="GO" id="GO:0035091">
    <property type="term" value="F:phosphatidylinositol binding"/>
    <property type="evidence" value="ECO:0007669"/>
    <property type="project" value="InterPro"/>
</dbReference>
<dbReference type="SUPFAM" id="SSF116846">
    <property type="entry name" value="MIT domain"/>
    <property type="match status" value="1"/>
</dbReference>
<dbReference type="AlphaFoldDB" id="A0A5N4BYM6"/>
<name>A0A5N4BYM6_CAMDR</name>
<evidence type="ECO:0000256" key="1">
    <source>
        <dbReference type="ARBA" id="ARBA00010883"/>
    </source>
</evidence>
<dbReference type="Gene3D" id="1.20.58.80">
    <property type="entry name" value="Phosphotransferase system, lactose/cellobiose-type IIA subunit"/>
    <property type="match status" value="1"/>
</dbReference>
<comment type="similarity">
    <text evidence="1">Belongs to the sorting nexin family.</text>
</comment>
<keyword evidence="12" id="KW-1185">Reference proteome</keyword>
<comment type="caution">
    <text evidence="11">The sequence shown here is derived from an EMBL/GenBank/DDBJ whole genome shotgun (WGS) entry which is preliminary data.</text>
</comment>
<organism evidence="11 12">
    <name type="scientific">Camelus dromedarius</name>
    <name type="common">Dromedary</name>
    <name type="synonym">Arabian camel</name>
    <dbReference type="NCBI Taxonomy" id="9838"/>
    <lineage>
        <taxon>Eukaryota</taxon>
        <taxon>Metazoa</taxon>
        <taxon>Chordata</taxon>
        <taxon>Craniata</taxon>
        <taxon>Vertebrata</taxon>
        <taxon>Euteleostomi</taxon>
        <taxon>Mammalia</taxon>
        <taxon>Eutheria</taxon>
        <taxon>Laurasiatheria</taxon>
        <taxon>Artiodactyla</taxon>
        <taxon>Tylopoda</taxon>
        <taxon>Camelidae</taxon>
        <taxon>Camelus</taxon>
    </lineage>
</organism>
<dbReference type="CDD" id="cd07288">
    <property type="entry name" value="PX_SNX15"/>
    <property type="match status" value="1"/>
</dbReference>
<dbReference type="FunFam" id="1.25.40.990:FF:000007">
    <property type="entry name" value="SAC3 domain containing 1"/>
    <property type="match status" value="1"/>
</dbReference>
<dbReference type="SMART" id="SM00745">
    <property type="entry name" value="MIT"/>
    <property type="match status" value="1"/>
</dbReference>
<feature type="compositionally biased region" description="Acidic residues" evidence="8">
    <location>
        <begin position="250"/>
        <end position="259"/>
    </location>
</feature>
<dbReference type="PROSITE" id="PS50250">
    <property type="entry name" value="PCI"/>
    <property type="match status" value="1"/>
</dbReference>
<keyword evidence="3" id="KW-0488">Methylation</keyword>
<proteinExistence type="inferred from homology"/>
<keyword evidence="4" id="KW-0597">Phosphoprotein</keyword>
<dbReference type="Pfam" id="PF00787">
    <property type="entry name" value="PX"/>
    <property type="match status" value="1"/>
</dbReference>
<dbReference type="InterPro" id="IPR036871">
    <property type="entry name" value="PX_dom_sf"/>
</dbReference>
<dbReference type="InterPro" id="IPR051866">
    <property type="entry name" value="Intracell_Sig-Traffick_Protein"/>
</dbReference>
<evidence type="ECO:0000313" key="11">
    <source>
        <dbReference type="EMBL" id="KAB1251723.1"/>
    </source>
</evidence>
<dbReference type="SUPFAM" id="SSF64268">
    <property type="entry name" value="PX domain"/>
    <property type="match status" value="1"/>
</dbReference>
<feature type="domain" description="PX" evidence="9">
    <location>
        <begin position="1"/>
        <end position="130"/>
    </location>
</feature>
<accession>A0A5N4BYM6</accession>
<evidence type="ECO:0000256" key="3">
    <source>
        <dbReference type="ARBA" id="ARBA00022481"/>
    </source>
</evidence>
<dbReference type="Gene3D" id="3.30.1520.10">
    <property type="entry name" value="Phox-like domain"/>
    <property type="match status" value="1"/>
</dbReference>
<feature type="domain" description="PCI" evidence="10">
    <location>
        <begin position="493"/>
        <end position="661"/>
    </location>
</feature>
<dbReference type="PROSITE" id="PS50195">
    <property type="entry name" value="PX"/>
    <property type="match status" value="1"/>
</dbReference>
<evidence type="ECO:0000256" key="6">
    <source>
        <dbReference type="ARBA" id="ARBA00053809"/>
    </source>
</evidence>
<dbReference type="FunFam" id="3.30.1520.10:FF:000029">
    <property type="entry name" value="sorting nexin-15 isoform X1"/>
    <property type="match status" value="1"/>
</dbReference>
<keyword evidence="5" id="KW-0653">Protein transport</keyword>
<evidence type="ECO:0000256" key="5">
    <source>
        <dbReference type="ARBA" id="ARBA00022927"/>
    </source>
</evidence>
<feature type="region of interest" description="Disordered" evidence="8">
    <location>
        <begin position="237"/>
        <end position="262"/>
    </location>
</feature>
<keyword evidence="2" id="KW-0813">Transport</keyword>
<evidence type="ECO:0000256" key="2">
    <source>
        <dbReference type="ARBA" id="ARBA00022448"/>
    </source>
</evidence>
<evidence type="ECO:0000259" key="10">
    <source>
        <dbReference type="PROSITE" id="PS50250"/>
    </source>
</evidence>
<evidence type="ECO:0000256" key="8">
    <source>
        <dbReference type="SAM" id="MobiDB-lite"/>
    </source>
</evidence>
<dbReference type="Pfam" id="PF03399">
    <property type="entry name" value="SAC3_GANP"/>
    <property type="match status" value="1"/>
</dbReference>
<dbReference type="GO" id="GO:0015031">
    <property type="term" value="P:protein transport"/>
    <property type="evidence" value="ECO:0007669"/>
    <property type="project" value="UniProtKB-KW"/>
</dbReference>
<dbReference type="PANTHER" id="PTHR15508:SF9">
    <property type="entry name" value="SORTING NEXIN-15"/>
    <property type="match status" value="1"/>
</dbReference>
<dbReference type="InterPro" id="IPR000717">
    <property type="entry name" value="PCI_dom"/>
</dbReference>
<dbReference type="PANTHER" id="PTHR15508">
    <property type="entry name" value="RIBOSOMAL PROTEIN S6 KINASE"/>
    <property type="match status" value="1"/>
</dbReference>
<dbReference type="InterPro" id="IPR001683">
    <property type="entry name" value="PX_dom"/>
</dbReference>
<comment type="function">
    <text evidence="6">May be involved in several stages of intracellular trafficking. Overexpression of SNX15 disrupts the normal trafficking of proteins from the plasma membrane to recycling endosomes or the TGN.</text>
</comment>
<evidence type="ECO:0000256" key="7">
    <source>
        <dbReference type="ARBA" id="ARBA00071932"/>
    </source>
</evidence>
<dbReference type="Gene3D" id="1.25.40.990">
    <property type="match status" value="1"/>
</dbReference>
<dbReference type="EMBL" id="JWIN03000075">
    <property type="protein sequence ID" value="KAB1251723.1"/>
    <property type="molecule type" value="Genomic_DNA"/>
</dbReference>
<dbReference type="Proteomes" id="UP000299084">
    <property type="component" value="Unassembled WGS sequence"/>
</dbReference>
<gene>
    <name evidence="11" type="ORF">Cadr_000030274</name>
</gene>
<dbReference type="STRING" id="9838.ENSCDRP00005017614"/>